<dbReference type="GO" id="GO:0080042">
    <property type="term" value="F:ADP-glucose pyrophosphohydrolase activity"/>
    <property type="evidence" value="ECO:0007669"/>
    <property type="project" value="TreeGrafter"/>
</dbReference>
<comment type="similarity">
    <text evidence="3">Belongs to the Nudix hydrolase family. NudK subfamily.</text>
</comment>
<dbReference type="Proteomes" id="UP000247609">
    <property type="component" value="Unassembled WGS sequence"/>
</dbReference>
<evidence type="ECO:0000256" key="6">
    <source>
        <dbReference type="ARBA" id="ARBA00032162"/>
    </source>
</evidence>
<dbReference type="AlphaFoldDB" id="A0A318QRC7"/>
<dbReference type="CDD" id="cd03424">
    <property type="entry name" value="NUDIX_ADPRase_Nudt5_UGPPase_Nudt14"/>
    <property type="match status" value="1"/>
</dbReference>
<evidence type="ECO:0000256" key="2">
    <source>
        <dbReference type="ARBA" id="ARBA00001946"/>
    </source>
</evidence>
<comment type="caution">
    <text evidence="9">The sequence shown here is derived from an EMBL/GenBank/DDBJ whole genome shotgun (WGS) entry which is preliminary data.</text>
</comment>
<reference evidence="9 10" key="1">
    <citation type="submission" date="2017-07" db="EMBL/GenBank/DDBJ databases">
        <title>A draft genome sequence of Komagataeibacter sp. T5K1.</title>
        <authorList>
            <person name="Skraban J."/>
            <person name="Cleenwerck I."/>
            <person name="Vandamme P."/>
            <person name="Trcek J."/>
        </authorList>
    </citation>
    <scope>NUCLEOTIDE SEQUENCE [LARGE SCALE GENOMIC DNA]</scope>
    <source>
        <strain evidence="9 10">T5K1</strain>
    </source>
</reference>
<proteinExistence type="inferred from homology"/>
<dbReference type="PROSITE" id="PS51462">
    <property type="entry name" value="NUDIX"/>
    <property type="match status" value="1"/>
</dbReference>
<accession>A0A318QRC7</accession>
<name>A0A318QRC7_9PROT</name>
<dbReference type="GO" id="GO:0080041">
    <property type="term" value="F:ADP-ribose pyrophosphohydrolase activity"/>
    <property type="evidence" value="ECO:0007669"/>
    <property type="project" value="TreeGrafter"/>
</dbReference>
<dbReference type="PANTHER" id="PTHR11839">
    <property type="entry name" value="UDP/ADP-SUGAR PYROPHOSPHATASE"/>
    <property type="match status" value="1"/>
</dbReference>
<dbReference type="GO" id="GO:0006753">
    <property type="term" value="P:nucleoside phosphate metabolic process"/>
    <property type="evidence" value="ECO:0007669"/>
    <property type="project" value="TreeGrafter"/>
</dbReference>
<dbReference type="EMBL" id="NOXG01000011">
    <property type="protein sequence ID" value="PYD75273.1"/>
    <property type="molecule type" value="Genomic_DNA"/>
</dbReference>
<dbReference type="InterPro" id="IPR015797">
    <property type="entry name" value="NUDIX_hydrolase-like_dom_sf"/>
</dbReference>
<protein>
    <recommendedName>
        <fullName evidence="4">GDP-mannose pyrophosphatase</fullName>
    </recommendedName>
    <alternativeName>
        <fullName evidence="6">GDP-mannose hydrolase</fullName>
    </alternativeName>
    <alternativeName>
        <fullName evidence="7">GDPMK</fullName>
    </alternativeName>
</protein>
<keyword evidence="5 9" id="KW-0378">Hydrolase</keyword>
<dbReference type="SUPFAM" id="SSF55811">
    <property type="entry name" value="Nudix"/>
    <property type="match status" value="1"/>
</dbReference>
<comment type="catalytic activity">
    <reaction evidence="1">
        <text>GDP-alpha-D-mannose + H2O = alpha-D-mannose 1-phosphate + GMP + 2 H(+)</text>
        <dbReference type="Rhea" id="RHEA:27978"/>
        <dbReference type="ChEBI" id="CHEBI:15377"/>
        <dbReference type="ChEBI" id="CHEBI:15378"/>
        <dbReference type="ChEBI" id="CHEBI:57527"/>
        <dbReference type="ChEBI" id="CHEBI:58115"/>
        <dbReference type="ChEBI" id="CHEBI:58409"/>
    </reaction>
</comment>
<feature type="domain" description="Nudix hydrolase" evidence="8">
    <location>
        <begin position="77"/>
        <end position="225"/>
    </location>
</feature>
<evidence type="ECO:0000313" key="9">
    <source>
        <dbReference type="EMBL" id="PYD75273.1"/>
    </source>
</evidence>
<evidence type="ECO:0000256" key="7">
    <source>
        <dbReference type="ARBA" id="ARBA00032272"/>
    </source>
</evidence>
<gene>
    <name evidence="9" type="ORF">CFR71_09985</name>
</gene>
<dbReference type="Pfam" id="PF00293">
    <property type="entry name" value="NUDIX"/>
    <property type="match status" value="1"/>
</dbReference>
<sequence>MSDAVQIHFSSLIPPERQAAVLEAPHFVRWRDGLCARFDVRRIDVHDVVMFGTRVGFIFAVADALHDGRPVPGAAMLRGDSVSVLLVLTCPGETPRTVLTQEARVPIARPDLLALPAGMLDGGEFVSTALRELSEEVGVDLKVRKTDLVLLDTVWLSPGGTDEAIALYYAELEVRAEVLRAMDGRHTGLANEHENIRLHVLPLHDLPTIGRTDAKTVLSYHLYLARKGTAGEITGDFPVDT</sequence>
<comment type="cofactor">
    <cofactor evidence="2">
        <name>Mg(2+)</name>
        <dbReference type="ChEBI" id="CHEBI:18420"/>
    </cofactor>
</comment>
<dbReference type="GO" id="GO:0019693">
    <property type="term" value="P:ribose phosphate metabolic process"/>
    <property type="evidence" value="ECO:0007669"/>
    <property type="project" value="TreeGrafter"/>
</dbReference>
<dbReference type="InterPro" id="IPR000086">
    <property type="entry name" value="NUDIX_hydrolase_dom"/>
</dbReference>
<evidence type="ECO:0000313" key="10">
    <source>
        <dbReference type="Proteomes" id="UP000247609"/>
    </source>
</evidence>
<dbReference type="RefSeq" id="WP_110530697.1">
    <property type="nucleotide sequence ID" value="NZ_NOXG01000011.1"/>
</dbReference>
<dbReference type="Gene3D" id="3.90.79.10">
    <property type="entry name" value="Nucleoside Triphosphate Pyrophosphohydrolase"/>
    <property type="match status" value="1"/>
</dbReference>
<evidence type="ECO:0000256" key="3">
    <source>
        <dbReference type="ARBA" id="ARBA00007275"/>
    </source>
</evidence>
<evidence type="ECO:0000259" key="8">
    <source>
        <dbReference type="PROSITE" id="PS51462"/>
    </source>
</evidence>
<dbReference type="PANTHER" id="PTHR11839:SF18">
    <property type="entry name" value="NUDIX HYDROLASE DOMAIN-CONTAINING PROTEIN"/>
    <property type="match status" value="1"/>
</dbReference>
<evidence type="ECO:0000256" key="1">
    <source>
        <dbReference type="ARBA" id="ARBA00000847"/>
    </source>
</evidence>
<evidence type="ECO:0000256" key="5">
    <source>
        <dbReference type="ARBA" id="ARBA00022801"/>
    </source>
</evidence>
<organism evidence="9 10">
    <name type="scientific">Novacetimonas pomaceti</name>
    <dbReference type="NCBI Taxonomy" id="2021998"/>
    <lineage>
        <taxon>Bacteria</taxon>
        <taxon>Pseudomonadati</taxon>
        <taxon>Pseudomonadota</taxon>
        <taxon>Alphaproteobacteria</taxon>
        <taxon>Acetobacterales</taxon>
        <taxon>Acetobacteraceae</taxon>
        <taxon>Novacetimonas</taxon>
    </lineage>
</organism>
<evidence type="ECO:0000256" key="4">
    <source>
        <dbReference type="ARBA" id="ARBA00016377"/>
    </source>
</evidence>